<evidence type="ECO:0000256" key="6">
    <source>
        <dbReference type="ARBA" id="ARBA00022801"/>
    </source>
</evidence>
<protein>
    <recommendedName>
        <fullName evidence="1">RNA-directed DNA polymerase</fullName>
        <ecNumber evidence="1">2.7.7.49</ecNumber>
    </recommendedName>
</protein>
<dbReference type="PANTHER" id="PTHR37984:SF5">
    <property type="entry name" value="PROTEIN NYNRIN-LIKE"/>
    <property type="match status" value="1"/>
</dbReference>
<dbReference type="PROSITE" id="PS00141">
    <property type="entry name" value="ASP_PROTEASE"/>
    <property type="match status" value="1"/>
</dbReference>
<dbReference type="Pfam" id="PF00665">
    <property type="entry name" value="rve"/>
    <property type="match status" value="1"/>
</dbReference>
<dbReference type="PANTHER" id="PTHR37984">
    <property type="entry name" value="PROTEIN CBG26694"/>
    <property type="match status" value="1"/>
</dbReference>
<feature type="domain" description="Reverse transcriptase" evidence="9">
    <location>
        <begin position="263"/>
        <end position="444"/>
    </location>
</feature>
<keyword evidence="5" id="KW-0255">Endonuclease</keyword>
<sequence length="1077" mass="124776">MHPETSKLQIKRITYSKRNETSIITANELTRDEEYEIQPDTEKNGCPYISIRIHDTQYEMLVDSGAEISAISTEYENTILESDKSIPTLPLTGMVIHSATGDKSTRVNRQLLIPLSVNNKIIRTPFITVPALNEGGIIGNDFLETHNARIDFGKRTMSITVEQEEIKIPFVNKHNGAPMHLKTIQTQVSKEPIYPRGISTHSHSEQNYLDRILKKFSNVFRDEPGKIKNYECKIKLKNNTPICVKPYPIPVSKQEAVNKEVEKMLKMGIIERSRSPYSIPVVPVFKKNGEVRLCLDARKINEQIVMDCERPLTIESILTKFKNVKYISTLDLRSGYWQVPLADESKAPCSFLINGRNFSYTRLPFGLCISGAEFQKAMDKVLGDLTQEFVTKYVDDILITSPSLEEHYDHIQRVLTKFMEHNVTINLEKCQFFRNEVTFLGHVISNKGIKMDDKKIKTIQDFKAPSNKKELQSFLGFLNFYRRFINKFAHTIEPLIELVKKDKKWCWHESHQTAFEEAKAVFLQEVTIAFPDFSHPFHLNTDASTAAIGGELFQIINGHRHTLGYASRTLKPAETRYTTTEQEALAIVYCCAKFRQYIIGHKTIVQTDHHALTFMRKCRLTSGRLTRWSLALQEYDLTIEYIPGKLNVAADTLTRYPRVNDIRKEKKISINAIKEMKYSKELSDKLKMIGDLQKTDQYTSRLRKKPSIFTTTKDGITFSRTKLTEQWRVIIPEQIRDQIIRETHRTMGHPGRFKTYHVLNNICTFRNMNRSIANVIKTCDECQKNKPLNFKTAGNIMAHKPTKLLEKISVDLMGPLPTGRGGVHYILAILDTFSKYIKLYALKRATTKAILNKIESEYISEIGKPESILTDNGTQFANKKWRERMNELGISVSFSTIYHPQSNPVERYNREIGRILRTYCNEQHTKWPNMLGMVEEWMNKMKSEITEETPFETMFKKKPNYQIHKIISFPDQPDTDENIICLVADRIRTKAEKREKKKMSSKRKKYEVGQHILIRNHQLSNAEHGEIKKLFNLFNGPYEITKIISQNTLVIRNPITKKEQLTNIAEVRPYYQMNYHQ</sequence>
<dbReference type="CDD" id="cd09274">
    <property type="entry name" value="RNase_HI_RT_Ty3"/>
    <property type="match status" value="1"/>
</dbReference>
<dbReference type="InterPro" id="IPR018061">
    <property type="entry name" value="Retropepsins"/>
</dbReference>
<dbReference type="FunFam" id="3.10.20.370:FF:000001">
    <property type="entry name" value="Retrovirus-related Pol polyprotein from transposon 17.6-like protein"/>
    <property type="match status" value="1"/>
</dbReference>
<feature type="domain" description="Peptidase A2" evidence="8">
    <location>
        <begin position="58"/>
        <end position="142"/>
    </location>
</feature>
<dbReference type="InterPro" id="IPR001969">
    <property type="entry name" value="Aspartic_peptidase_AS"/>
</dbReference>
<dbReference type="InterPro" id="IPR001995">
    <property type="entry name" value="Peptidase_A2_cat"/>
</dbReference>
<dbReference type="GO" id="GO:0006508">
    <property type="term" value="P:proteolysis"/>
    <property type="evidence" value="ECO:0007669"/>
    <property type="project" value="InterPro"/>
</dbReference>
<evidence type="ECO:0000259" key="10">
    <source>
        <dbReference type="PROSITE" id="PS50994"/>
    </source>
</evidence>
<evidence type="ECO:0000256" key="4">
    <source>
        <dbReference type="ARBA" id="ARBA00022722"/>
    </source>
</evidence>
<evidence type="ECO:0000259" key="8">
    <source>
        <dbReference type="PROSITE" id="PS50175"/>
    </source>
</evidence>
<dbReference type="InterPro" id="IPR021109">
    <property type="entry name" value="Peptidase_aspartic_dom_sf"/>
</dbReference>
<dbReference type="GO" id="GO:0042575">
    <property type="term" value="C:DNA polymerase complex"/>
    <property type="evidence" value="ECO:0007669"/>
    <property type="project" value="UniProtKB-ARBA"/>
</dbReference>
<dbReference type="Gene3D" id="3.30.420.10">
    <property type="entry name" value="Ribonuclease H-like superfamily/Ribonuclease H"/>
    <property type="match status" value="1"/>
</dbReference>
<keyword evidence="12" id="KW-1185">Reference proteome</keyword>
<dbReference type="Proteomes" id="UP001154329">
    <property type="component" value="Chromosome 1"/>
</dbReference>
<dbReference type="Pfam" id="PF17921">
    <property type="entry name" value="Integrase_H2C2"/>
    <property type="match status" value="1"/>
</dbReference>
<dbReference type="GO" id="GO:0003964">
    <property type="term" value="F:RNA-directed DNA polymerase activity"/>
    <property type="evidence" value="ECO:0007669"/>
    <property type="project" value="UniProtKB-KW"/>
</dbReference>
<dbReference type="Gene3D" id="1.10.340.70">
    <property type="match status" value="1"/>
</dbReference>
<dbReference type="GO" id="GO:0003676">
    <property type="term" value="F:nucleic acid binding"/>
    <property type="evidence" value="ECO:0007669"/>
    <property type="project" value="InterPro"/>
</dbReference>
<keyword evidence="2" id="KW-0808">Transferase</keyword>
<evidence type="ECO:0000313" key="11">
    <source>
        <dbReference type="EMBL" id="CAH1716201.1"/>
    </source>
</evidence>
<dbReference type="Pfam" id="PF00077">
    <property type="entry name" value="RVP"/>
    <property type="match status" value="1"/>
</dbReference>
<dbReference type="PROSITE" id="PS50175">
    <property type="entry name" value="ASP_PROT_RETROV"/>
    <property type="match status" value="1"/>
</dbReference>
<dbReference type="CDD" id="cd00303">
    <property type="entry name" value="retropepsin_like"/>
    <property type="match status" value="1"/>
</dbReference>
<dbReference type="EMBL" id="OU899034">
    <property type="protein sequence ID" value="CAH1716201.1"/>
    <property type="molecule type" value="Genomic_DNA"/>
</dbReference>
<name>A0A9P0NFW0_APHGO</name>
<dbReference type="SUPFAM" id="SSF50630">
    <property type="entry name" value="Acid proteases"/>
    <property type="match status" value="1"/>
</dbReference>
<evidence type="ECO:0000313" key="12">
    <source>
        <dbReference type="Proteomes" id="UP001154329"/>
    </source>
</evidence>
<organism evidence="11 12">
    <name type="scientific">Aphis gossypii</name>
    <name type="common">Cotton aphid</name>
    <dbReference type="NCBI Taxonomy" id="80765"/>
    <lineage>
        <taxon>Eukaryota</taxon>
        <taxon>Metazoa</taxon>
        <taxon>Ecdysozoa</taxon>
        <taxon>Arthropoda</taxon>
        <taxon>Hexapoda</taxon>
        <taxon>Insecta</taxon>
        <taxon>Pterygota</taxon>
        <taxon>Neoptera</taxon>
        <taxon>Paraneoptera</taxon>
        <taxon>Hemiptera</taxon>
        <taxon>Sternorrhyncha</taxon>
        <taxon>Aphidomorpha</taxon>
        <taxon>Aphidoidea</taxon>
        <taxon>Aphididae</taxon>
        <taxon>Aphidini</taxon>
        <taxon>Aphis</taxon>
        <taxon>Aphis</taxon>
    </lineage>
</organism>
<dbReference type="InterPro" id="IPR036397">
    <property type="entry name" value="RNaseH_sf"/>
</dbReference>
<dbReference type="Gene3D" id="2.40.70.10">
    <property type="entry name" value="Acid Proteases"/>
    <property type="match status" value="1"/>
</dbReference>
<dbReference type="Gene3D" id="3.30.70.270">
    <property type="match status" value="2"/>
</dbReference>
<dbReference type="InterPro" id="IPR000477">
    <property type="entry name" value="RT_dom"/>
</dbReference>
<reference evidence="11" key="1">
    <citation type="submission" date="2022-02" db="EMBL/GenBank/DDBJ databases">
        <authorList>
            <person name="King R."/>
        </authorList>
    </citation>
    <scope>NUCLEOTIDE SEQUENCE</scope>
</reference>
<keyword evidence="6" id="KW-0378">Hydrolase</keyword>
<dbReference type="InterPro" id="IPR001584">
    <property type="entry name" value="Integrase_cat-core"/>
</dbReference>
<keyword evidence="4" id="KW-0540">Nuclease</keyword>
<dbReference type="InterPro" id="IPR041588">
    <property type="entry name" value="Integrase_H2C2"/>
</dbReference>
<evidence type="ECO:0000256" key="5">
    <source>
        <dbReference type="ARBA" id="ARBA00022759"/>
    </source>
</evidence>
<dbReference type="InterPro" id="IPR043502">
    <property type="entry name" value="DNA/RNA_pol_sf"/>
</dbReference>
<dbReference type="GO" id="GO:0004519">
    <property type="term" value="F:endonuclease activity"/>
    <property type="evidence" value="ECO:0007669"/>
    <property type="project" value="UniProtKB-KW"/>
</dbReference>
<dbReference type="FunFam" id="3.30.70.270:FF:000026">
    <property type="entry name" value="Transposon Ty3-G Gag-Pol polyprotein"/>
    <property type="match status" value="1"/>
</dbReference>
<dbReference type="PROSITE" id="PS50994">
    <property type="entry name" value="INTEGRASE"/>
    <property type="match status" value="1"/>
</dbReference>
<dbReference type="Gene3D" id="3.10.10.10">
    <property type="entry name" value="HIV Type 1 Reverse Transcriptase, subunit A, domain 1"/>
    <property type="match status" value="1"/>
</dbReference>
<dbReference type="InterPro" id="IPR043128">
    <property type="entry name" value="Rev_trsase/Diguanyl_cyclase"/>
</dbReference>
<dbReference type="CDD" id="cd01647">
    <property type="entry name" value="RT_LTR"/>
    <property type="match status" value="1"/>
</dbReference>
<proteinExistence type="predicted"/>
<dbReference type="InterPro" id="IPR050951">
    <property type="entry name" value="Retrovirus_Pol_polyprotein"/>
</dbReference>
<dbReference type="EC" id="2.7.7.49" evidence="1"/>
<dbReference type="GO" id="GO:0004190">
    <property type="term" value="F:aspartic-type endopeptidase activity"/>
    <property type="evidence" value="ECO:0007669"/>
    <property type="project" value="InterPro"/>
</dbReference>
<gene>
    <name evidence="11" type="ORF">APHIGO_LOCUS3470</name>
</gene>
<dbReference type="InterPro" id="IPR041373">
    <property type="entry name" value="RT_RNaseH"/>
</dbReference>
<reference evidence="11" key="2">
    <citation type="submission" date="2022-10" db="EMBL/GenBank/DDBJ databases">
        <authorList>
            <consortium name="ENA_rothamsted_submissions"/>
            <consortium name="culmorum"/>
            <person name="King R."/>
        </authorList>
    </citation>
    <scope>NUCLEOTIDE SEQUENCE</scope>
</reference>
<dbReference type="Pfam" id="PF00078">
    <property type="entry name" value="RVT_1"/>
    <property type="match status" value="1"/>
</dbReference>
<dbReference type="PROSITE" id="PS50878">
    <property type="entry name" value="RT_POL"/>
    <property type="match status" value="1"/>
</dbReference>
<evidence type="ECO:0000256" key="3">
    <source>
        <dbReference type="ARBA" id="ARBA00022695"/>
    </source>
</evidence>
<dbReference type="InterPro" id="IPR012337">
    <property type="entry name" value="RNaseH-like_sf"/>
</dbReference>
<dbReference type="AlphaFoldDB" id="A0A9P0NFW0"/>
<evidence type="ECO:0000256" key="7">
    <source>
        <dbReference type="ARBA" id="ARBA00022918"/>
    </source>
</evidence>
<dbReference type="SUPFAM" id="SSF53098">
    <property type="entry name" value="Ribonuclease H-like"/>
    <property type="match status" value="1"/>
</dbReference>
<feature type="domain" description="Integrase catalytic" evidence="10">
    <location>
        <begin position="797"/>
        <end position="958"/>
    </location>
</feature>
<dbReference type="FunFam" id="1.10.340.70:FF:000001">
    <property type="entry name" value="Retrovirus-related Pol polyprotein from transposon gypsy-like Protein"/>
    <property type="match status" value="1"/>
</dbReference>
<keyword evidence="7" id="KW-0695">RNA-directed DNA polymerase</keyword>
<evidence type="ECO:0000256" key="1">
    <source>
        <dbReference type="ARBA" id="ARBA00012493"/>
    </source>
</evidence>
<keyword evidence="3" id="KW-0548">Nucleotidyltransferase</keyword>
<dbReference type="SUPFAM" id="SSF56672">
    <property type="entry name" value="DNA/RNA polymerases"/>
    <property type="match status" value="1"/>
</dbReference>
<dbReference type="GO" id="GO:0015074">
    <property type="term" value="P:DNA integration"/>
    <property type="evidence" value="ECO:0007669"/>
    <property type="project" value="InterPro"/>
</dbReference>
<evidence type="ECO:0000256" key="2">
    <source>
        <dbReference type="ARBA" id="ARBA00022679"/>
    </source>
</evidence>
<accession>A0A9P0NFW0</accession>
<dbReference type="Pfam" id="PF17917">
    <property type="entry name" value="RT_RNaseH"/>
    <property type="match status" value="1"/>
</dbReference>
<evidence type="ECO:0000259" key="9">
    <source>
        <dbReference type="PROSITE" id="PS50878"/>
    </source>
</evidence>